<keyword evidence="14" id="KW-0547">Nucleotide-binding</keyword>
<evidence type="ECO:0000256" key="3">
    <source>
        <dbReference type="ARBA" id="ARBA00012608"/>
    </source>
</evidence>
<dbReference type="Proteomes" id="UP000248706">
    <property type="component" value="Unassembled WGS sequence"/>
</dbReference>
<comment type="subcellular location">
    <subcellularLocation>
        <location evidence="1">Cytoplasm</location>
    </subcellularLocation>
</comment>
<dbReference type="PANTHER" id="PTHR22912:SF217">
    <property type="entry name" value="DIHYDROLIPOYL DEHYDROGENASE"/>
    <property type="match status" value="1"/>
</dbReference>
<name>A0A328VP19_9CHLR</name>
<evidence type="ECO:0000259" key="17">
    <source>
        <dbReference type="Pfam" id="PF02852"/>
    </source>
</evidence>
<dbReference type="PROSITE" id="PS00076">
    <property type="entry name" value="PYRIDINE_REDOX_1"/>
    <property type="match status" value="1"/>
</dbReference>
<feature type="binding site" evidence="14">
    <location>
        <position position="313"/>
    </location>
    <ligand>
        <name>FAD</name>
        <dbReference type="ChEBI" id="CHEBI:57692"/>
    </ligand>
</feature>
<keyword evidence="10" id="KW-1015">Disulfide bond</keyword>
<organism evidence="19 20">
    <name type="scientific">Thermogemmatispora tikiterensis</name>
    <dbReference type="NCBI Taxonomy" id="1825093"/>
    <lineage>
        <taxon>Bacteria</taxon>
        <taxon>Bacillati</taxon>
        <taxon>Chloroflexota</taxon>
        <taxon>Ktedonobacteria</taxon>
        <taxon>Thermogemmatisporales</taxon>
        <taxon>Thermogemmatisporaceae</taxon>
        <taxon>Thermogemmatispora</taxon>
    </lineage>
</organism>
<evidence type="ECO:0000259" key="18">
    <source>
        <dbReference type="Pfam" id="PF07992"/>
    </source>
</evidence>
<evidence type="ECO:0000256" key="2">
    <source>
        <dbReference type="ARBA" id="ARBA00007532"/>
    </source>
</evidence>
<dbReference type="FunFam" id="3.30.390.30:FF:000001">
    <property type="entry name" value="Dihydrolipoyl dehydrogenase"/>
    <property type="match status" value="1"/>
</dbReference>
<evidence type="ECO:0000256" key="9">
    <source>
        <dbReference type="ARBA" id="ARBA00023027"/>
    </source>
</evidence>
<dbReference type="SUPFAM" id="SSF55424">
    <property type="entry name" value="FAD/NAD-linked reductases, dimerisation (C-terminal) domain"/>
    <property type="match status" value="1"/>
</dbReference>
<dbReference type="SUPFAM" id="SSF51905">
    <property type="entry name" value="FAD/NAD(P)-binding domain"/>
    <property type="match status" value="1"/>
</dbReference>
<dbReference type="PIRSF" id="PIRSF000350">
    <property type="entry name" value="Mercury_reductase_MerA"/>
    <property type="match status" value="1"/>
</dbReference>
<dbReference type="EMBL" id="MCIF01000002">
    <property type="protein sequence ID" value="RAQ97922.1"/>
    <property type="molecule type" value="Genomic_DNA"/>
</dbReference>
<evidence type="ECO:0000256" key="12">
    <source>
        <dbReference type="ARBA" id="ARBA00049187"/>
    </source>
</evidence>
<keyword evidence="9 14" id="KW-0520">NAD</keyword>
<protein>
    <recommendedName>
        <fullName evidence="4 16">Dihydrolipoyl dehydrogenase</fullName>
        <ecNumber evidence="3 16">1.8.1.4</ecNumber>
    </recommendedName>
</protein>
<dbReference type="InterPro" id="IPR036188">
    <property type="entry name" value="FAD/NAD-bd_sf"/>
</dbReference>
<dbReference type="Pfam" id="PF07992">
    <property type="entry name" value="Pyr_redox_2"/>
    <property type="match status" value="1"/>
</dbReference>
<dbReference type="Gene3D" id="3.50.50.60">
    <property type="entry name" value="FAD/NAD(P)-binding domain"/>
    <property type="match status" value="2"/>
</dbReference>
<comment type="caution">
    <text evidence="19">The sequence shown here is derived from an EMBL/GenBank/DDBJ whole genome shotgun (WGS) entry which is preliminary data.</text>
</comment>
<accession>A0A328VP19</accession>
<feature type="binding site" evidence="14">
    <location>
        <position position="116"/>
    </location>
    <ligand>
        <name>FAD</name>
        <dbReference type="ChEBI" id="CHEBI:57692"/>
    </ligand>
</feature>
<evidence type="ECO:0000256" key="8">
    <source>
        <dbReference type="ARBA" id="ARBA00023002"/>
    </source>
</evidence>
<evidence type="ECO:0000256" key="13">
    <source>
        <dbReference type="PIRSR" id="PIRSR000350-2"/>
    </source>
</evidence>
<keyword evidence="8 16" id="KW-0560">Oxidoreductase</keyword>
<evidence type="ECO:0000313" key="19">
    <source>
        <dbReference type="EMBL" id="RAQ97922.1"/>
    </source>
</evidence>
<evidence type="ECO:0000256" key="1">
    <source>
        <dbReference type="ARBA" id="ARBA00004496"/>
    </source>
</evidence>
<dbReference type="InterPro" id="IPR012999">
    <property type="entry name" value="Pyr_OxRdtase_I_AS"/>
</dbReference>
<evidence type="ECO:0000313" key="20">
    <source>
        <dbReference type="Proteomes" id="UP000248706"/>
    </source>
</evidence>
<keyword evidence="11 16" id="KW-0676">Redox-active center</keyword>
<reference evidence="19 20" key="1">
    <citation type="submission" date="2016-08" db="EMBL/GenBank/DDBJ databases">
        <title>Analysis of Carbohydrate Active Enzymes in Thermogemmatispora T81 Reveals Carbohydrate Degradation Ability.</title>
        <authorList>
            <person name="Tomazini A."/>
            <person name="Lal S."/>
            <person name="Stott M."/>
            <person name="Henrissat B."/>
            <person name="Polikarpov I."/>
            <person name="Sparling R."/>
            <person name="Levin D.B."/>
        </authorList>
    </citation>
    <scope>NUCLEOTIDE SEQUENCE [LARGE SCALE GENOMIC DNA]</scope>
    <source>
        <strain evidence="19 20">T81</strain>
    </source>
</reference>
<feature type="disulfide bond" description="Redox-active" evidence="15">
    <location>
        <begin position="43"/>
        <end position="48"/>
    </location>
</feature>
<dbReference type="NCBIfam" id="TIGR01350">
    <property type="entry name" value="lipoamide_DH"/>
    <property type="match status" value="1"/>
</dbReference>
<keyword evidence="20" id="KW-1185">Reference proteome</keyword>
<dbReference type="GO" id="GO:0050660">
    <property type="term" value="F:flavin adenine dinucleotide binding"/>
    <property type="evidence" value="ECO:0007669"/>
    <property type="project" value="InterPro"/>
</dbReference>
<comment type="catalytic activity">
    <reaction evidence="12 16">
        <text>N(6)-[(R)-dihydrolipoyl]-L-lysyl-[protein] + NAD(+) = N(6)-[(R)-lipoyl]-L-lysyl-[protein] + NADH + H(+)</text>
        <dbReference type="Rhea" id="RHEA:15045"/>
        <dbReference type="Rhea" id="RHEA-COMP:10474"/>
        <dbReference type="Rhea" id="RHEA-COMP:10475"/>
        <dbReference type="ChEBI" id="CHEBI:15378"/>
        <dbReference type="ChEBI" id="CHEBI:57540"/>
        <dbReference type="ChEBI" id="CHEBI:57945"/>
        <dbReference type="ChEBI" id="CHEBI:83099"/>
        <dbReference type="ChEBI" id="CHEBI:83100"/>
        <dbReference type="EC" id="1.8.1.4"/>
    </reaction>
</comment>
<comment type="miscellaneous">
    <text evidence="16">The active site is a redox-active disulfide bond.</text>
</comment>
<evidence type="ECO:0000256" key="4">
    <source>
        <dbReference type="ARBA" id="ARBA00016961"/>
    </source>
</evidence>
<dbReference type="InterPro" id="IPR016156">
    <property type="entry name" value="FAD/NAD-linked_Rdtase_dimer_sf"/>
</dbReference>
<keyword evidence="5" id="KW-0963">Cytoplasm</keyword>
<keyword evidence="7 14" id="KW-0274">FAD</keyword>
<dbReference type="PRINTS" id="PR00411">
    <property type="entry name" value="PNDRDTASEI"/>
</dbReference>
<evidence type="ECO:0000256" key="11">
    <source>
        <dbReference type="ARBA" id="ARBA00023284"/>
    </source>
</evidence>
<evidence type="ECO:0000256" key="14">
    <source>
        <dbReference type="PIRSR" id="PIRSR000350-3"/>
    </source>
</evidence>
<evidence type="ECO:0000256" key="10">
    <source>
        <dbReference type="ARBA" id="ARBA00023157"/>
    </source>
</evidence>
<dbReference type="InterPro" id="IPR006258">
    <property type="entry name" value="Lipoamide_DH"/>
</dbReference>
<dbReference type="InterPro" id="IPR050151">
    <property type="entry name" value="Class-I_Pyr_Nuc-Dis_Oxidored"/>
</dbReference>
<feature type="binding site" evidence="14">
    <location>
        <position position="52"/>
    </location>
    <ligand>
        <name>FAD</name>
        <dbReference type="ChEBI" id="CHEBI:57692"/>
    </ligand>
</feature>
<feature type="domain" description="Pyridine nucleotide-disulphide oxidoreductase dimerisation" evidence="17">
    <location>
        <begin position="347"/>
        <end position="455"/>
    </location>
</feature>
<proteinExistence type="inferred from homology"/>
<dbReference type="GO" id="GO:0005737">
    <property type="term" value="C:cytoplasm"/>
    <property type="evidence" value="ECO:0007669"/>
    <property type="project" value="UniProtKB-SubCell"/>
</dbReference>
<comment type="cofactor">
    <cofactor evidence="14 16">
        <name>FAD</name>
        <dbReference type="ChEBI" id="CHEBI:57692"/>
    </cofactor>
    <text evidence="14 16">Binds 1 FAD per subunit.</text>
</comment>
<dbReference type="PRINTS" id="PR00368">
    <property type="entry name" value="FADPNR"/>
</dbReference>
<gene>
    <name evidence="19" type="ORF">A4R35_20455</name>
</gene>
<evidence type="ECO:0000256" key="6">
    <source>
        <dbReference type="ARBA" id="ARBA00022630"/>
    </source>
</evidence>
<feature type="active site" description="Proton acceptor" evidence="13">
    <location>
        <position position="445"/>
    </location>
</feature>
<dbReference type="RefSeq" id="WP_112432742.1">
    <property type="nucleotide sequence ID" value="NZ_MCIF01000002.1"/>
</dbReference>
<sequence>MTSSHYDVVVIGAGPGGYVAAIRAAQLGARVAIVEKQYLGGTCLNVGCIPSKAMLHVAESLHRLESLAELGITLPQPPTFDMRRAMTFKDKVVKRMTNGVGTLLKGNNVTIYEGLGSVEANRTVTVTKSDGSREQFSAEKVILANGSVPLMPPFPGIDGRNVINSDTCWNLTEVPESVVCVGGGVIGVELACMFQALGSRVTIVEMLPDILAPVDEEVRRLLVRILSRRGITIATGARVEAIEDDGEQKKVIARGEQGEQIFHGAYVLVAVSRRPNTSGLEQLFEQGLDHDRGRVRVNEQMETNLPGIYAIGDLVHGAGLAHVASMEGEVAAENALGHASRMDYSVVPNPIYTFPEVAFVGLTEAQAREQHGQEVRVERFPWSAIGKAVAIGETDGFTKVILGKYNEILGAHIIGPDATNLISEYSVAMRGELTGDEIIETIHPHPSLSEGLREAILAAEGRPLHIPPKTPKAAARSR</sequence>
<feature type="binding site" evidence="14">
    <location>
        <position position="205"/>
    </location>
    <ligand>
        <name>NAD(+)</name>
        <dbReference type="ChEBI" id="CHEBI:57540"/>
    </ligand>
</feature>
<dbReference type="EC" id="1.8.1.4" evidence="3 16"/>
<dbReference type="OrthoDB" id="9800167at2"/>
<dbReference type="AlphaFoldDB" id="A0A328VP19"/>
<keyword evidence="6 16" id="KW-0285">Flavoprotein</keyword>
<dbReference type="Pfam" id="PF02852">
    <property type="entry name" value="Pyr_redox_dim"/>
    <property type="match status" value="1"/>
</dbReference>
<comment type="similarity">
    <text evidence="2 16">Belongs to the class-I pyridine nucleotide-disulfide oxidoreductase family.</text>
</comment>
<dbReference type="InterPro" id="IPR023753">
    <property type="entry name" value="FAD/NAD-binding_dom"/>
</dbReference>
<dbReference type="InterPro" id="IPR004099">
    <property type="entry name" value="Pyr_nucl-diS_OxRdtase_dimer"/>
</dbReference>
<feature type="domain" description="FAD/NAD(P)-binding" evidence="18">
    <location>
        <begin position="6"/>
        <end position="328"/>
    </location>
</feature>
<dbReference type="Gene3D" id="3.30.390.30">
    <property type="match status" value="1"/>
</dbReference>
<feature type="binding site" evidence="14">
    <location>
        <begin position="182"/>
        <end position="189"/>
    </location>
    <ligand>
        <name>NAD(+)</name>
        <dbReference type="ChEBI" id="CHEBI:57540"/>
    </ligand>
</feature>
<dbReference type="GO" id="GO:0004148">
    <property type="term" value="F:dihydrolipoyl dehydrogenase (NADH) activity"/>
    <property type="evidence" value="ECO:0007669"/>
    <property type="project" value="UniProtKB-EC"/>
</dbReference>
<evidence type="ECO:0000256" key="15">
    <source>
        <dbReference type="PIRSR" id="PIRSR000350-4"/>
    </source>
</evidence>
<dbReference type="GO" id="GO:0006103">
    <property type="term" value="P:2-oxoglutarate metabolic process"/>
    <property type="evidence" value="ECO:0007669"/>
    <property type="project" value="TreeGrafter"/>
</dbReference>
<dbReference type="PANTHER" id="PTHR22912">
    <property type="entry name" value="DISULFIDE OXIDOREDUCTASE"/>
    <property type="match status" value="1"/>
</dbReference>
<evidence type="ECO:0000256" key="16">
    <source>
        <dbReference type="RuleBase" id="RU003692"/>
    </source>
</evidence>
<dbReference type="InterPro" id="IPR001100">
    <property type="entry name" value="Pyr_nuc-diS_OxRdtase"/>
</dbReference>
<evidence type="ECO:0000256" key="5">
    <source>
        <dbReference type="ARBA" id="ARBA00022490"/>
    </source>
</evidence>
<evidence type="ECO:0000256" key="7">
    <source>
        <dbReference type="ARBA" id="ARBA00022827"/>
    </source>
</evidence>